<reference evidence="4" key="1">
    <citation type="submission" date="2016-10" db="EMBL/GenBank/DDBJ databases">
        <authorList>
            <person name="Varghese N."/>
            <person name="Submissions S."/>
        </authorList>
    </citation>
    <scope>NUCLEOTIDE SEQUENCE [LARGE SCALE GENOMIC DNA]</scope>
    <source>
        <strain>GEY</strain>
        <strain evidence="4">DSM 9560</strain>
    </source>
</reference>
<accession>A0A1I2G1K7</accession>
<dbReference type="RefSeq" id="WP_091544844.1">
    <property type="nucleotide sequence ID" value="NZ_FONY01000016.1"/>
</dbReference>
<dbReference type="AlphaFoldDB" id="A0A1I2G1K7"/>
<dbReference type="EMBL" id="FONY01000016">
    <property type="protein sequence ID" value="SFF11432.1"/>
    <property type="molecule type" value="Genomic_DNA"/>
</dbReference>
<keyword evidence="2" id="KW-0472">Membrane</keyword>
<evidence type="ECO:0000313" key="4">
    <source>
        <dbReference type="Proteomes" id="UP000199513"/>
    </source>
</evidence>
<protein>
    <submittedName>
        <fullName evidence="3">Uncharacterized protein</fullName>
    </submittedName>
</protein>
<name>A0A1I2G1K7_9BACT</name>
<proteinExistence type="predicted"/>
<dbReference type="Proteomes" id="UP000199513">
    <property type="component" value="Unassembled WGS sequence"/>
</dbReference>
<evidence type="ECO:0000256" key="2">
    <source>
        <dbReference type="SAM" id="Phobius"/>
    </source>
</evidence>
<keyword evidence="2" id="KW-1133">Transmembrane helix</keyword>
<dbReference type="STRING" id="1003.SAMN04488541_101647"/>
<feature type="transmembrane region" description="Helical" evidence="2">
    <location>
        <begin position="6"/>
        <end position="21"/>
    </location>
</feature>
<sequence>MEEFLKIVFAIVVAILYYLFRSKPNTNTKRSPQDLNSPVGHIPRIEEVKEKTVTFEDILKKFEYDNSNQTLNLPPQEMVKVRPAQLRKMLQEREINIDTDENQKQQVKQKRKDLPEKTQKSLVSDKYTEYSQIDRVASKTKRESPRVTEVRVQEGPKFEIEHSEGKFKEYESKQNQSNASILNMLNNPQSIQQAFIMSEIFNRKY</sequence>
<evidence type="ECO:0000256" key="1">
    <source>
        <dbReference type="SAM" id="MobiDB-lite"/>
    </source>
</evidence>
<keyword evidence="4" id="KW-1185">Reference proteome</keyword>
<organism evidence="3 4">
    <name type="scientific">Thermoflexibacter ruber</name>
    <dbReference type="NCBI Taxonomy" id="1003"/>
    <lineage>
        <taxon>Bacteria</taxon>
        <taxon>Pseudomonadati</taxon>
        <taxon>Bacteroidota</taxon>
        <taxon>Cytophagia</taxon>
        <taxon>Cytophagales</taxon>
        <taxon>Thermoflexibacteraceae</taxon>
        <taxon>Thermoflexibacter</taxon>
    </lineage>
</organism>
<keyword evidence="2" id="KW-0812">Transmembrane</keyword>
<gene>
    <name evidence="3" type="ORF">SAMN04488541_101647</name>
</gene>
<feature type="region of interest" description="Disordered" evidence="1">
    <location>
        <begin position="94"/>
        <end position="125"/>
    </location>
</feature>
<evidence type="ECO:0000313" key="3">
    <source>
        <dbReference type="EMBL" id="SFF11432.1"/>
    </source>
</evidence>